<dbReference type="AlphaFoldDB" id="A0A640VVJ5"/>
<dbReference type="Proteomes" id="UP000436522">
    <property type="component" value="Unassembled WGS sequence"/>
</dbReference>
<protein>
    <submittedName>
        <fullName evidence="1">Uncharacterized protein</fullName>
    </submittedName>
</protein>
<reference evidence="1 2" key="1">
    <citation type="submission" date="2019-12" db="EMBL/GenBank/DDBJ databases">
        <title>Roseobacter cerasinus sp. nov., isolated from seawater around aquaculture.</title>
        <authorList>
            <person name="Muramatsu S."/>
            <person name="Takabe Y."/>
            <person name="Mori K."/>
            <person name="Takaichi S."/>
            <person name="Hanada S."/>
        </authorList>
    </citation>
    <scope>NUCLEOTIDE SEQUENCE [LARGE SCALE GENOMIC DNA]</scope>
    <source>
        <strain evidence="1 2">AI77</strain>
    </source>
</reference>
<keyword evidence="2" id="KW-1185">Reference proteome</keyword>
<sequence>MAIETSFRLNQPNGNFNIFTDVADSLFRKQGNFSPLRRNAQLAV</sequence>
<dbReference type="EMBL" id="BLIV01000005">
    <property type="protein sequence ID" value="GFE50915.1"/>
    <property type="molecule type" value="Genomic_DNA"/>
</dbReference>
<evidence type="ECO:0000313" key="2">
    <source>
        <dbReference type="Proteomes" id="UP000436522"/>
    </source>
</evidence>
<name>A0A640VVJ5_9RHOB</name>
<accession>A0A640VVJ5</accession>
<evidence type="ECO:0000313" key="1">
    <source>
        <dbReference type="EMBL" id="GFE50915.1"/>
    </source>
</evidence>
<proteinExistence type="predicted"/>
<comment type="caution">
    <text evidence="1">The sequence shown here is derived from an EMBL/GenBank/DDBJ whole genome shotgun (WGS) entry which is preliminary data.</text>
</comment>
<organism evidence="1 2">
    <name type="scientific">Roseobacter cerasinus</name>
    <dbReference type="NCBI Taxonomy" id="2602289"/>
    <lineage>
        <taxon>Bacteria</taxon>
        <taxon>Pseudomonadati</taxon>
        <taxon>Pseudomonadota</taxon>
        <taxon>Alphaproteobacteria</taxon>
        <taxon>Rhodobacterales</taxon>
        <taxon>Roseobacteraceae</taxon>
        <taxon>Roseobacter</taxon>
    </lineage>
</organism>
<gene>
    <name evidence="1" type="ORF">So717_26680</name>
</gene>